<sequence length="49" mass="5495">MVNSQTNKVHVFSCQCKTKKRIKTLMATGTVSSDFLFGPLTNNTKRGLY</sequence>
<accession>A0A0E9U503</accession>
<evidence type="ECO:0000313" key="1">
    <source>
        <dbReference type="EMBL" id="JAH60999.1"/>
    </source>
</evidence>
<name>A0A0E9U503_ANGAN</name>
<dbReference type="AlphaFoldDB" id="A0A0E9U503"/>
<reference evidence="1" key="1">
    <citation type="submission" date="2014-11" db="EMBL/GenBank/DDBJ databases">
        <authorList>
            <person name="Amaro Gonzalez C."/>
        </authorList>
    </citation>
    <scope>NUCLEOTIDE SEQUENCE</scope>
</reference>
<protein>
    <submittedName>
        <fullName evidence="1">Uncharacterized protein</fullName>
    </submittedName>
</protein>
<reference evidence="1" key="2">
    <citation type="journal article" date="2015" name="Fish Shellfish Immunol.">
        <title>Early steps in the European eel (Anguilla anguilla)-Vibrio vulnificus interaction in the gills: Role of the RtxA13 toxin.</title>
        <authorList>
            <person name="Callol A."/>
            <person name="Pajuelo D."/>
            <person name="Ebbesson L."/>
            <person name="Teles M."/>
            <person name="MacKenzie S."/>
            <person name="Amaro C."/>
        </authorList>
    </citation>
    <scope>NUCLEOTIDE SEQUENCE</scope>
</reference>
<proteinExistence type="predicted"/>
<organism evidence="1">
    <name type="scientific">Anguilla anguilla</name>
    <name type="common">European freshwater eel</name>
    <name type="synonym">Muraena anguilla</name>
    <dbReference type="NCBI Taxonomy" id="7936"/>
    <lineage>
        <taxon>Eukaryota</taxon>
        <taxon>Metazoa</taxon>
        <taxon>Chordata</taxon>
        <taxon>Craniata</taxon>
        <taxon>Vertebrata</taxon>
        <taxon>Euteleostomi</taxon>
        <taxon>Actinopterygii</taxon>
        <taxon>Neopterygii</taxon>
        <taxon>Teleostei</taxon>
        <taxon>Anguilliformes</taxon>
        <taxon>Anguillidae</taxon>
        <taxon>Anguilla</taxon>
    </lineage>
</organism>
<dbReference type="EMBL" id="GBXM01047578">
    <property type="protein sequence ID" value="JAH60999.1"/>
    <property type="molecule type" value="Transcribed_RNA"/>
</dbReference>